<evidence type="ECO:0000313" key="1">
    <source>
        <dbReference type="EMBL" id="GGY41593.1"/>
    </source>
</evidence>
<dbReference type="Proteomes" id="UP000600946">
    <property type="component" value="Unassembled WGS sequence"/>
</dbReference>
<proteinExistence type="predicted"/>
<dbReference type="RefSeq" id="WP_190027822.1">
    <property type="nucleotide sequence ID" value="NZ_BMUU01000006.1"/>
</dbReference>
<dbReference type="GeneID" id="96291906"/>
<protein>
    <recommendedName>
        <fullName evidence="3">N-acetyltransferase</fullName>
    </recommendedName>
</protein>
<evidence type="ECO:0008006" key="3">
    <source>
        <dbReference type="Google" id="ProtNLM"/>
    </source>
</evidence>
<keyword evidence="2" id="KW-1185">Reference proteome</keyword>
<sequence>MLGRRLRRRLFAYRDIEFLSTHVPGAPGPRSSGPRSAAPGEERLLLVHIRRVVGEIHYRTCGQCAAGMITGIDIDEDLHRTGLDTRALSHLRSRHPGISWHSTRALRTRRDLLRRMRIPTVRAGRVCAHGER</sequence>
<reference evidence="2" key="1">
    <citation type="journal article" date="2019" name="Int. J. Syst. Evol. Microbiol.">
        <title>The Global Catalogue of Microorganisms (GCM) 10K type strain sequencing project: providing services to taxonomists for standard genome sequencing and annotation.</title>
        <authorList>
            <consortium name="The Broad Institute Genomics Platform"/>
            <consortium name="The Broad Institute Genome Sequencing Center for Infectious Disease"/>
            <person name="Wu L."/>
            <person name="Ma J."/>
        </authorList>
    </citation>
    <scope>NUCLEOTIDE SEQUENCE [LARGE SCALE GENOMIC DNA]</scope>
    <source>
        <strain evidence="2">JCM 4594</strain>
    </source>
</reference>
<accession>A0ABQ3A9D0</accession>
<dbReference type="EMBL" id="BMUU01000006">
    <property type="protein sequence ID" value="GGY41593.1"/>
    <property type="molecule type" value="Genomic_DNA"/>
</dbReference>
<gene>
    <name evidence="1" type="ORF">GCM10010326_39660</name>
</gene>
<evidence type="ECO:0000313" key="2">
    <source>
        <dbReference type="Proteomes" id="UP000600946"/>
    </source>
</evidence>
<organism evidence="1 2">
    <name type="scientific">Streptomyces xanthochromogenes</name>
    <dbReference type="NCBI Taxonomy" id="67384"/>
    <lineage>
        <taxon>Bacteria</taxon>
        <taxon>Bacillati</taxon>
        <taxon>Actinomycetota</taxon>
        <taxon>Actinomycetes</taxon>
        <taxon>Kitasatosporales</taxon>
        <taxon>Streptomycetaceae</taxon>
        <taxon>Streptomyces</taxon>
    </lineage>
</organism>
<comment type="caution">
    <text evidence="1">The sequence shown here is derived from an EMBL/GenBank/DDBJ whole genome shotgun (WGS) entry which is preliminary data.</text>
</comment>
<name>A0ABQ3A9D0_9ACTN</name>